<dbReference type="PANTHER" id="PTHR43809">
    <property type="entry name" value="NITRITE REDUCTASE (NADH) LARGE SUBUNIT"/>
    <property type="match status" value="1"/>
</dbReference>
<feature type="domain" description="BFD-like [2Fe-2S]-binding" evidence="19">
    <location>
        <begin position="416"/>
        <end position="465"/>
    </location>
</feature>
<dbReference type="InterPro" id="IPR017121">
    <property type="entry name" value="Nitrite_Rdtase_lsu"/>
</dbReference>
<evidence type="ECO:0000256" key="5">
    <source>
        <dbReference type="ARBA" id="ARBA00022617"/>
    </source>
</evidence>
<evidence type="ECO:0000259" key="21">
    <source>
        <dbReference type="Pfam" id="PF18267"/>
    </source>
</evidence>
<feature type="domain" description="BFD-like [2Fe-2S]-binding" evidence="19">
    <location>
        <begin position="481"/>
        <end position="530"/>
    </location>
</feature>
<keyword evidence="12 16" id="KW-0411">Iron-sulfur</keyword>
<evidence type="ECO:0000256" key="11">
    <source>
        <dbReference type="ARBA" id="ARBA00023004"/>
    </source>
</evidence>
<keyword evidence="8 16" id="KW-0479">Metal-binding</keyword>
<evidence type="ECO:0000256" key="1">
    <source>
        <dbReference type="ARBA" id="ARBA00001974"/>
    </source>
</evidence>
<dbReference type="KEGG" id="bmeg:BG04_3455"/>
<comment type="cofactor">
    <cofactor evidence="14">
        <name>[2Fe-2S] cluster</name>
        <dbReference type="ChEBI" id="CHEBI:190135"/>
    </cofactor>
</comment>
<dbReference type="Pfam" id="PF01077">
    <property type="entry name" value="NIR_SIR"/>
    <property type="match status" value="1"/>
</dbReference>
<keyword evidence="6 15" id="KW-0285">Flavoprotein</keyword>
<comment type="cofactor">
    <cofactor evidence="16">
        <name>[4Fe-4S] cluster</name>
        <dbReference type="ChEBI" id="CHEBI:49883"/>
    </cofactor>
    <text evidence="16">Binds 1 [4Fe-4S] cluster per subunit.</text>
</comment>
<feature type="domain" description="Nitrite/sulphite reductase 4Fe-4S" evidence="17">
    <location>
        <begin position="626"/>
        <end position="761"/>
    </location>
</feature>
<dbReference type="AlphaFoldDB" id="A0A0B6AJL1"/>
<dbReference type="GO" id="GO:0050661">
    <property type="term" value="F:NADP binding"/>
    <property type="evidence" value="ECO:0007669"/>
    <property type="project" value="UniProtKB-UniRule"/>
</dbReference>
<dbReference type="EMBL" id="CP009920">
    <property type="protein sequence ID" value="AJI25065.1"/>
    <property type="molecule type" value="Genomic_DNA"/>
</dbReference>
<dbReference type="FunFam" id="3.30.413.10:FF:000017">
    <property type="entry name" value="Nitrite reductase large subunit"/>
    <property type="match status" value="1"/>
</dbReference>
<dbReference type="RefSeq" id="WP_034653689.1">
    <property type="nucleotide sequence ID" value="NZ_BCVB01000003.1"/>
</dbReference>
<dbReference type="FunFam" id="3.50.50.60:FF:000033">
    <property type="entry name" value="Nitrite reductase [NAD(P)H], large subunit"/>
    <property type="match status" value="1"/>
</dbReference>
<dbReference type="GO" id="GO:0051537">
    <property type="term" value="F:2 iron, 2 sulfur cluster binding"/>
    <property type="evidence" value="ECO:0007669"/>
    <property type="project" value="UniProtKB-KW"/>
</dbReference>
<feature type="domain" description="FAD/NAD(P)-binding" evidence="20">
    <location>
        <begin position="5"/>
        <end position="282"/>
    </location>
</feature>
<dbReference type="GO" id="GO:0008942">
    <property type="term" value="F:nitrite reductase [NAD(P)H] activity"/>
    <property type="evidence" value="ECO:0007669"/>
    <property type="project" value="UniProtKB-EC"/>
</dbReference>
<feature type="binding site" evidence="16">
    <location>
        <position position="675"/>
    </location>
    <ligand>
        <name>[4Fe-4S] cluster</name>
        <dbReference type="ChEBI" id="CHEBI:49883"/>
    </ligand>
</feature>
<feature type="binding site" evidence="16">
    <location>
        <position position="641"/>
    </location>
    <ligand>
        <name>[4Fe-4S] cluster</name>
        <dbReference type="ChEBI" id="CHEBI:49883"/>
    </ligand>
</feature>
<organism evidence="22 23">
    <name type="scientific">Priestia megaterium (strain ATCC 14581 / DSM 32 / CCUG 1817 / JCM 2506 / NBRC 15308 / NCIMB 9376 / NCTC 10342 / NRRL B-14308 / VKM B-512 / Ford 19)</name>
    <name type="common">Bacillus megaterium</name>
    <dbReference type="NCBI Taxonomy" id="1348623"/>
    <lineage>
        <taxon>Bacteria</taxon>
        <taxon>Bacillati</taxon>
        <taxon>Bacillota</taxon>
        <taxon>Bacilli</taxon>
        <taxon>Bacillales</taxon>
        <taxon>Bacillaceae</taxon>
        <taxon>Priestia</taxon>
    </lineage>
</organism>
<dbReference type="SUPFAM" id="SSF51905">
    <property type="entry name" value="FAD/NAD(P)-binding domain"/>
    <property type="match status" value="2"/>
</dbReference>
<proteinExistence type="inferred from homology"/>
<comment type="cofactor">
    <cofactor evidence="1 15">
        <name>FAD</name>
        <dbReference type="ChEBI" id="CHEBI:57692"/>
    </cofactor>
</comment>
<dbReference type="InterPro" id="IPR023753">
    <property type="entry name" value="FAD/NAD-binding_dom"/>
</dbReference>
<evidence type="ECO:0000256" key="3">
    <source>
        <dbReference type="ARBA" id="ARBA00010429"/>
    </source>
</evidence>
<evidence type="ECO:0000256" key="12">
    <source>
        <dbReference type="ARBA" id="ARBA00023014"/>
    </source>
</evidence>
<evidence type="ECO:0000256" key="2">
    <source>
        <dbReference type="ARBA" id="ARBA00005096"/>
    </source>
</evidence>
<keyword evidence="9 15" id="KW-0274">FAD</keyword>
<evidence type="ECO:0000313" key="23">
    <source>
        <dbReference type="Proteomes" id="UP000031829"/>
    </source>
</evidence>
<name>A0A0B6AJL1_PRIM2</name>
<feature type="binding site" evidence="16">
    <location>
        <position position="679"/>
    </location>
    <ligand>
        <name>[4Fe-4S] cluster</name>
        <dbReference type="ChEBI" id="CHEBI:49883"/>
    </ligand>
</feature>
<comment type="pathway">
    <text evidence="2">Nitrogen metabolism; nitrate reduction (assimilation).</text>
</comment>
<dbReference type="InterPro" id="IPR012744">
    <property type="entry name" value="Nitri_red_NirB"/>
</dbReference>
<keyword evidence="13 15" id="KW-0534">Nitrate assimilation</keyword>
<evidence type="ECO:0000259" key="17">
    <source>
        <dbReference type="Pfam" id="PF01077"/>
    </source>
</evidence>
<dbReference type="GO" id="GO:0046872">
    <property type="term" value="F:metal ion binding"/>
    <property type="evidence" value="ECO:0007669"/>
    <property type="project" value="UniProtKB-KW"/>
</dbReference>
<evidence type="ECO:0000256" key="6">
    <source>
        <dbReference type="ARBA" id="ARBA00022630"/>
    </source>
</evidence>
<dbReference type="InterPro" id="IPR036136">
    <property type="entry name" value="Nit/Sulf_reduc_fer-like_dom_sf"/>
</dbReference>
<dbReference type="EC" id="1.7.1.4" evidence="22"/>
<dbReference type="SUPFAM" id="SSF55124">
    <property type="entry name" value="Nitrite/Sulfite reductase N-terminal domain-like"/>
    <property type="match status" value="1"/>
</dbReference>
<dbReference type="Gene3D" id="3.90.480.10">
    <property type="entry name" value="Sulfite Reductase Hemoprotein,Domain 2"/>
    <property type="match status" value="1"/>
</dbReference>
<dbReference type="Pfam" id="PF18267">
    <property type="entry name" value="Rubredoxin_C"/>
    <property type="match status" value="1"/>
</dbReference>
<dbReference type="Pfam" id="PF04324">
    <property type="entry name" value="Fer2_BFD"/>
    <property type="match status" value="2"/>
</dbReference>
<feature type="domain" description="NADH-rubredoxin oxidoreductase C-terminal" evidence="21">
    <location>
        <begin position="317"/>
        <end position="384"/>
    </location>
</feature>
<dbReference type="PIRSF" id="PIRSF037149">
    <property type="entry name" value="NirB"/>
    <property type="match status" value="1"/>
</dbReference>
<evidence type="ECO:0000259" key="19">
    <source>
        <dbReference type="Pfam" id="PF04324"/>
    </source>
</evidence>
<evidence type="ECO:0000256" key="4">
    <source>
        <dbReference type="ARBA" id="ARBA00022485"/>
    </source>
</evidence>
<dbReference type="SUPFAM" id="SSF56014">
    <property type="entry name" value="Nitrite and sulphite reductase 4Fe-4S domain-like"/>
    <property type="match status" value="1"/>
</dbReference>
<dbReference type="NCBIfam" id="TIGR02374">
    <property type="entry name" value="nitri_red_nirB"/>
    <property type="match status" value="1"/>
</dbReference>
<feature type="binding site" description="axial binding residue" evidence="16">
    <location>
        <position position="679"/>
    </location>
    <ligand>
        <name>siroheme</name>
        <dbReference type="ChEBI" id="CHEBI:60052"/>
    </ligand>
    <ligandPart>
        <name>Fe</name>
        <dbReference type="ChEBI" id="CHEBI:18248"/>
    </ligandPart>
</feature>
<dbReference type="FunFam" id="1.10.10.1100:FF:000002">
    <property type="entry name" value="Nitrite reductase large subunit"/>
    <property type="match status" value="1"/>
</dbReference>
<evidence type="ECO:0000256" key="8">
    <source>
        <dbReference type="ARBA" id="ARBA00022723"/>
    </source>
</evidence>
<dbReference type="InterPro" id="IPR052034">
    <property type="entry name" value="NasD-like"/>
</dbReference>
<dbReference type="Gene3D" id="1.10.10.1100">
    <property type="entry name" value="BFD-like [2Fe-2S]-binding domain"/>
    <property type="match status" value="1"/>
</dbReference>
<keyword evidence="11 16" id="KW-0408">Iron</keyword>
<evidence type="ECO:0000256" key="15">
    <source>
        <dbReference type="PIRNR" id="PIRNR037149"/>
    </source>
</evidence>
<dbReference type="InterPro" id="IPR041854">
    <property type="entry name" value="BFD-like_2Fe2S-bd_dom_sf"/>
</dbReference>
<keyword evidence="4 16" id="KW-0004">4Fe-4S</keyword>
<dbReference type="InterPro" id="IPR005117">
    <property type="entry name" value="NiRdtase/SiRdtase_haem-b_fer"/>
</dbReference>
<dbReference type="InterPro" id="IPR041575">
    <property type="entry name" value="Rubredoxin_C"/>
</dbReference>
<dbReference type="GO" id="GO:0020037">
    <property type="term" value="F:heme binding"/>
    <property type="evidence" value="ECO:0007669"/>
    <property type="project" value="InterPro"/>
</dbReference>
<evidence type="ECO:0000259" key="18">
    <source>
        <dbReference type="Pfam" id="PF03460"/>
    </source>
</evidence>
<dbReference type="InterPro" id="IPR045854">
    <property type="entry name" value="NO2/SO3_Rdtase_4Fe4S_sf"/>
</dbReference>
<dbReference type="Gene3D" id="3.50.50.60">
    <property type="entry name" value="FAD/NAD(P)-binding domain"/>
    <property type="match status" value="2"/>
</dbReference>
<evidence type="ECO:0000256" key="7">
    <source>
        <dbReference type="ARBA" id="ARBA00022714"/>
    </source>
</evidence>
<dbReference type="PRINTS" id="PR00368">
    <property type="entry name" value="FADPNR"/>
</dbReference>
<feature type="domain" description="Nitrite/Sulfite reductase ferredoxin-like" evidence="18">
    <location>
        <begin position="556"/>
        <end position="618"/>
    </location>
</feature>
<keyword evidence="5 16" id="KW-0349">Heme</keyword>
<evidence type="ECO:0000256" key="14">
    <source>
        <dbReference type="ARBA" id="ARBA00034078"/>
    </source>
</evidence>
<dbReference type="InterPro" id="IPR006067">
    <property type="entry name" value="NO2/SO3_Rdtase_4Fe4S_dom"/>
</dbReference>
<accession>A0A0B6AJL1</accession>
<dbReference type="CDD" id="cd19943">
    <property type="entry name" value="NirB_Fer2_BFD-like_1"/>
    <property type="match status" value="1"/>
</dbReference>
<dbReference type="Pfam" id="PF07992">
    <property type="entry name" value="Pyr_redox_2"/>
    <property type="match status" value="1"/>
</dbReference>
<dbReference type="HOGENOM" id="CLU_003291_0_0_9"/>
<keyword evidence="10 22" id="KW-0560">Oxidoreductase</keyword>
<evidence type="ECO:0000259" key="20">
    <source>
        <dbReference type="Pfam" id="PF07992"/>
    </source>
</evidence>
<dbReference type="FunFam" id="3.30.390.30:FF:000015">
    <property type="entry name" value="Nitrite reductase large subunit"/>
    <property type="match status" value="1"/>
</dbReference>
<dbReference type="InterPro" id="IPR016156">
    <property type="entry name" value="FAD/NAD-linked_Rdtase_dimer_sf"/>
</dbReference>
<comment type="cofactor">
    <cofactor evidence="16">
        <name>siroheme</name>
        <dbReference type="ChEBI" id="CHEBI:60052"/>
    </cofactor>
    <text evidence="16">Binds 1 siroheme per subunit.</text>
</comment>
<dbReference type="PRINTS" id="PR00397">
    <property type="entry name" value="SIROHAEM"/>
</dbReference>
<dbReference type="GO" id="GO:0042128">
    <property type="term" value="P:nitrate assimilation"/>
    <property type="evidence" value="ECO:0007669"/>
    <property type="project" value="UniProtKB-UniRule"/>
</dbReference>
<evidence type="ECO:0000313" key="22">
    <source>
        <dbReference type="EMBL" id="AJI25065.1"/>
    </source>
</evidence>
<reference evidence="22 23" key="1">
    <citation type="journal article" date="2015" name="Genome Announc.">
        <title>Complete genome sequences for 35 biothreat assay-relevant bacillus species.</title>
        <authorList>
            <person name="Johnson S.L."/>
            <person name="Daligault H.E."/>
            <person name="Davenport K.W."/>
            <person name="Jaissle J."/>
            <person name="Frey K.G."/>
            <person name="Ladner J.T."/>
            <person name="Broomall S.M."/>
            <person name="Bishop-Lilly K.A."/>
            <person name="Bruce D.C."/>
            <person name="Gibbons H.S."/>
            <person name="Coyne S.R."/>
            <person name="Lo C.C."/>
            <person name="Meincke L."/>
            <person name="Munk A.C."/>
            <person name="Koroleva G.I."/>
            <person name="Rosenzweig C.N."/>
            <person name="Palacios G.F."/>
            <person name="Redden C.L."/>
            <person name="Minogue T.D."/>
            <person name="Chain P.S."/>
        </authorList>
    </citation>
    <scope>NUCLEOTIDE SEQUENCE [LARGE SCALE GENOMIC DNA]</scope>
    <source>
        <strain evidence="23">ATCC 14581 / DSM 32 / JCM 2506 / NBRC 15308 / NCIMB 9376 / NCTC 10342 / NRRL B-14308 / VKM B-512</strain>
    </source>
</reference>
<evidence type="ECO:0000256" key="9">
    <source>
        <dbReference type="ARBA" id="ARBA00022827"/>
    </source>
</evidence>
<evidence type="ECO:0000256" key="10">
    <source>
        <dbReference type="ARBA" id="ARBA00023002"/>
    </source>
</evidence>
<protein>
    <submittedName>
        <fullName evidence="22">Nitrite reductase [NAD(P)H], large subunit</fullName>
        <ecNumber evidence="22">1.7.1.4</ecNumber>
    </submittedName>
</protein>
<dbReference type="GO" id="GO:0051539">
    <property type="term" value="F:4 iron, 4 sulfur cluster binding"/>
    <property type="evidence" value="ECO:0007669"/>
    <property type="project" value="UniProtKB-KW"/>
</dbReference>
<dbReference type="PRINTS" id="PR00411">
    <property type="entry name" value="PNDRDTASEI"/>
</dbReference>
<dbReference type="GO" id="GO:0050660">
    <property type="term" value="F:flavin adenine dinucleotide binding"/>
    <property type="evidence" value="ECO:0007669"/>
    <property type="project" value="UniProtKB-UniRule"/>
</dbReference>
<keyword evidence="7" id="KW-0001">2Fe-2S</keyword>
<dbReference type="InterPro" id="IPR007419">
    <property type="entry name" value="BFD-like_2Fe2S-bd_dom"/>
</dbReference>
<dbReference type="Gene3D" id="3.30.390.30">
    <property type="match status" value="1"/>
</dbReference>
<feature type="binding site" evidence="16">
    <location>
        <position position="635"/>
    </location>
    <ligand>
        <name>[4Fe-4S] cluster</name>
        <dbReference type="ChEBI" id="CHEBI:49883"/>
    </ligand>
</feature>
<evidence type="ECO:0000256" key="16">
    <source>
        <dbReference type="PIRSR" id="PIRSR037149-1"/>
    </source>
</evidence>
<comment type="similarity">
    <text evidence="3">Belongs to the nitrite and sulfite reductase 4Fe-4S domain family.</text>
</comment>
<dbReference type="PANTHER" id="PTHR43809:SF1">
    <property type="entry name" value="NITRITE REDUCTASE (NADH) LARGE SUBUNIT"/>
    <property type="match status" value="1"/>
</dbReference>
<evidence type="ECO:0000256" key="13">
    <source>
        <dbReference type="ARBA" id="ARBA00023063"/>
    </source>
</evidence>
<gene>
    <name evidence="22" type="primary">nirB</name>
    <name evidence="22" type="ORF">BG04_3455</name>
</gene>
<dbReference type="Pfam" id="PF03460">
    <property type="entry name" value="NIR_SIR_ferr"/>
    <property type="match status" value="1"/>
</dbReference>
<dbReference type="GeneID" id="93641514"/>
<dbReference type="UniPathway" id="UPA00653"/>
<dbReference type="Gene3D" id="3.30.413.10">
    <property type="entry name" value="Sulfite Reductase Hemoprotein, domain 1"/>
    <property type="match status" value="1"/>
</dbReference>
<dbReference type="InterPro" id="IPR036188">
    <property type="entry name" value="FAD/NAD-bd_sf"/>
</dbReference>
<dbReference type="CDD" id="cd19944">
    <property type="entry name" value="NirB_Fer2_BFD-like_2"/>
    <property type="match status" value="1"/>
</dbReference>
<dbReference type="Proteomes" id="UP000031829">
    <property type="component" value="Chromosome"/>
</dbReference>
<dbReference type="InterPro" id="IPR006066">
    <property type="entry name" value="NO2/SO3_Rdtase_FeS/sirohaem_BS"/>
</dbReference>
<sequence length="804" mass="88074">MQKKKLVLIGNGMAGVRAIEEVLKVSNEAFEITIFGSEPHPNYNRILLSKVLQGDTNVEDITLNDWNWYQENNITLYTGETVTSIDSVKKEVATNSGRVESYDELILATGSLPFILPIPGSDKKGVTAFRDIKDTDEMLQASQQYKKAAVIGGGLLGLEAARGLLNLGMDVSVIHLAPYLMERQLDPTAGKLLQNELEKQGMKFLLEKQTAEIVGDERVEGLSFKDGTFLEADLVVMAVGIKPNVQLAKEAGLNVNRGIVVNDYMQTDIPNIYAVGECAEHRGMVYGLVAPLYEQGKALAKAICGAEKVPYEGSVLSTQLKVSGVEVFSAGDFTEDEEKKAIKVFDEQDGIYKKLVLRGNQIVGAVLFGDSSDGNRLFSMIQKQEDVSDVAKVSILQPSGGNAGESLVASMSADDIICGCNGVTKGTIVEAIQKQGCSSVDEIKACTSASRSCGGCKPLVAEVLQHTLGADFDAAAQKEAICGCTTLSRDEVVEEIKAKGLSHTREVMNVLGWNNEEGCSKCRPALNYYLGMVNPTGYVDERESRFVNERMHANIQKDGTYSVVPRMYGGVTNAEDLRKIADVVDKYEIPLVKVTGGQRLDLFGVKKEDLPSVWEELDMPSGYAYGKSLRTVKTCVGEQFCRFGTQDSMGVGIALEKKFEGLWTPHKVKMAVSACPRSCAESGIKDIGFIGIDGGWEIYVGGNGGTHLRGGDLLYKVKTDEELMDITGAYLQYYRETANYLERTSAWIERMGLSHIQSVLDDAQTRRELNMRMDEALSTYRDPWKEIVESKKTKKELFETVVTS</sequence>